<feature type="domain" description="DDH" evidence="1">
    <location>
        <begin position="17"/>
        <end position="153"/>
    </location>
</feature>
<dbReference type="Gene3D" id="3.10.310.30">
    <property type="match status" value="1"/>
</dbReference>
<dbReference type="Gene3D" id="3.90.1640.10">
    <property type="entry name" value="inorganic pyrophosphatase (n-terminal core)"/>
    <property type="match status" value="1"/>
</dbReference>
<reference evidence="3 4" key="1">
    <citation type="submission" date="2019-08" db="EMBL/GenBank/DDBJ databases">
        <title>In-depth cultivation of the pig gut microbiome towards novel bacterial diversity and tailored functional studies.</title>
        <authorList>
            <person name="Wylensek D."/>
            <person name="Hitch T.C.A."/>
            <person name="Clavel T."/>
        </authorList>
    </citation>
    <scope>NUCLEOTIDE SEQUENCE [LARGE SCALE GENOMIC DNA]</scope>
    <source>
        <strain evidence="3 4">Bifido-178-WT-2B</strain>
    </source>
</reference>
<evidence type="ECO:0000259" key="2">
    <source>
        <dbReference type="Pfam" id="PF02272"/>
    </source>
</evidence>
<dbReference type="AlphaFoldDB" id="A0A6A8MCD8"/>
<dbReference type="InterPro" id="IPR001667">
    <property type="entry name" value="DDH_dom"/>
</dbReference>
<evidence type="ECO:0000313" key="4">
    <source>
        <dbReference type="Proteomes" id="UP000438120"/>
    </source>
</evidence>
<dbReference type="OrthoDB" id="9803668at2"/>
<dbReference type="Pfam" id="PF01368">
    <property type="entry name" value="DHH"/>
    <property type="match status" value="1"/>
</dbReference>
<name>A0A6A8MCD8_9LACO</name>
<dbReference type="PANTHER" id="PTHR47618:SF1">
    <property type="entry name" value="BIFUNCTIONAL OLIGORIBONUCLEASE AND PAP PHOSPHATASE NRNA"/>
    <property type="match status" value="1"/>
</dbReference>
<sequence length="321" mass="34918">MNTFDEILGKIKEYDTIILHRHTNPDPDAIGSQAGLAKSLRLAFPEKTILCTGENDVGDLAWINTMDEVKDSDYEGALVITTDTANTPRVSDKRYNMGDFLIKIDHHPDVDQYADMEYVDPTASAASELIADFIDQEKLPLNQEIALALYAGIVGDTGRFLYDATTTHTFEVAARLKATGIDTAQIARSISEVTLGQAKLQNLSIDKLAIDEETGAALAVISQADLKQLGVSQAEASACVSSPGRIRGILAWIVAVEKGDGTYRIHYRSKGPFIHKLAESHDGGGHELASGANAKDAAEVDQIYRELVDACKNYKEEHPND</sequence>
<accession>A0A6A8MCD8</accession>
<dbReference type="GO" id="GO:0003676">
    <property type="term" value="F:nucleic acid binding"/>
    <property type="evidence" value="ECO:0007669"/>
    <property type="project" value="InterPro"/>
</dbReference>
<dbReference type="InterPro" id="IPR051319">
    <property type="entry name" value="Oligoribo/pAp-PDE_c-di-AMP_PDE"/>
</dbReference>
<dbReference type="SUPFAM" id="SSF64182">
    <property type="entry name" value="DHH phosphoesterases"/>
    <property type="match status" value="1"/>
</dbReference>
<gene>
    <name evidence="3" type="ORF">FYJ62_04505</name>
</gene>
<dbReference type="RefSeq" id="WP_154548158.1">
    <property type="nucleotide sequence ID" value="NZ_VUMX01000009.1"/>
</dbReference>
<dbReference type="EMBL" id="VUMX01000009">
    <property type="protein sequence ID" value="MST86913.1"/>
    <property type="molecule type" value="Genomic_DNA"/>
</dbReference>
<evidence type="ECO:0000259" key="1">
    <source>
        <dbReference type="Pfam" id="PF01368"/>
    </source>
</evidence>
<keyword evidence="4" id="KW-1185">Reference proteome</keyword>
<dbReference type="InterPro" id="IPR003156">
    <property type="entry name" value="DHHA1_dom"/>
</dbReference>
<evidence type="ECO:0000313" key="3">
    <source>
        <dbReference type="EMBL" id="MST86913.1"/>
    </source>
</evidence>
<comment type="caution">
    <text evidence="3">The sequence shown here is derived from an EMBL/GenBank/DDBJ whole genome shotgun (WGS) entry which is preliminary data.</text>
</comment>
<organism evidence="3 4">
    <name type="scientific">Lactobacillus porci</name>
    <dbReference type="NCBI Taxonomy" id="2012477"/>
    <lineage>
        <taxon>Bacteria</taxon>
        <taxon>Bacillati</taxon>
        <taxon>Bacillota</taxon>
        <taxon>Bacilli</taxon>
        <taxon>Lactobacillales</taxon>
        <taxon>Lactobacillaceae</taxon>
        <taxon>Lactobacillus</taxon>
    </lineage>
</organism>
<proteinExistence type="predicted"/>
<dbReference type="Proteomes" id="UP000438120">
    <property type="component" value="Unassembled WGS sequence"/>
</dbReference>
<protein>
    <submittedName>
        <fullName evidence="3">Bifunctional oligoribonuclease/PAP phosphatase NrnA</fullName>
    </submittedName>
</protein>
<feature type="domain" description="DHHA1" evidence="2">
    <location>
        <begin position="228"/>
        <end position="312"/>
    </location>
</feature>
<dbReference type="PANTHER" id="PTHR47618">
    <property type="entry name" value="BIFUNCTIONAL OLIGORIBONUCLEASE AND PAP PHOSPHATASE NRNA"/>
    <property type="match status" value="1"/>
</dbReference>
<dbReference type="Pfam" id="PF02272">
    <property type="entry name" value="DHHA1"/>
    <property type="match status" value="1"/>
</dbReference>
<dbReference type="InterPro" id="IPR038763">
    <property type="entry name" value="DHH_sf"/>
</dbReference>